<sequence length="393" mass="46124">MNKTEYLKNWREKYRKDLTENILPFWLNHGIDRENGGVYTCLDREGVIYDTTKSVWFQGRFAYILALAYNQIEAKEEYLTASKSCIDFIENFCFDADGRMFFEITADGKPLRKRRYIFSESFAAIAMSEYALASGENTYAQKAFDLFKKMQYWLETPGELESKFTENLKAKGHSITMIMLNLAAQIRKAYPHKDLDEQIQKSYQEITTDFMKPEFKAVLETVGEDGSFIDTMMGRLINPGHAIETGWFILEEAKFRNGDKDYIENAEKIINWSFDWGWDKDFGGILNFVDCKNYPAQDYAHDMKFWWPQTEAIIAYLYLYLATGKDEYLEKHQQISDWTYQHFPDRNHPEWFGYLHRDGSVSQPAKGNLFKGPFHIPRMMIKGVELCDLILKS</sequence>
<dbReference type="GO" id="GO:0016787">
    <property type="term" value="F:hydrolase activity"/>
    <property type="evidence" value="ECO:0007669"/>
    <property type="project" value="UniProtKB-KW"/>
</dbReference>
<gene>
    <name evidence="3" type="ORF">SAMEA104719789_01624</name>
</gene>
<evidence type="ECO:0000313" key="4">
    <source>
        <dbReference type="Proteomes" id="UP000262142"/>
    </source>
</evidence>
<evidence type="ECO:0000313" key="3">
    <source>
        <dbReference type="EMBL" id="SZD74166.1"/>
    </source>
</evidence>
<dbReference type="Proteomes" id="UP000262142">
    <property type="component" value="Unassembled WGS sequence"/>
</dbReference>
<dbReference type="RefSeq" id="WP_119059785.1">
    <property type="nucleotide sequence ID" value="NZ_UNSC01000008.1"/>
</dbReference>
<dbReference type="FunFam" id="1.50.10.10:FF:000021">
    <property type="entry name" value="N-acylglucosamine 2-epimerase"/>
    <property type="match status" value="1"/>
</dbReference>
<reference evidence="3 4" key="1">
    <citation type="submission" date="2018-09" db="EMBL/GenBank/DDBJ databases">
        <authorList>
            <consortium name="Pathogen Informatics"/>
        </authorList>
    </citation>
    <scope>NUCLEOTIDE SEQUENCE [LARGE SCALE GENOMIC DNA]</scope>
    <source>
        <strain evidence="3 4">OH-22767</strain>
    </source>
</reference>
<comment type="similarity">
    <text evidence="1">Belongs to the N-acylglucosamine 2-epimerase family.</text>
</comment>
<dbReference type="AlphaFoldDB" id="A0A383U4F4"/>
<dbReference type="SUPFAM" id="SSF48208">
    <property type="entry name" value="Six-hairpin glycosidases"/>
    <property type="match status" value="1"/>
</dbReference>
<dbReference type="Pfam" id="PF07221">
    <property type="entry name" value="GlcNAc_2-epim"/>
    <property type="match status" value="1"/>
</dbReference>
<keyword evidence="4" id="KW-1185">Reference proteome</keyword>
<dbReference type="OrthoDB" id="618431at2"/>
<dbReference type="EMBL" id="UNSC01000008">
    <property type="protein sequence ID" value="SZD74166.1"/>
    <property type="molecule type" value="Genomic_DNA"/>
</dbReference>
<keyword evidence="3" id="KW-0378">Hydrolase</keyword>
<dbReference type="GO" id="GO:0005975">
    <property type="term" value="P:carbohydrate metabolic process"/>
    <property type="evidence" value="ECO:0007669"/>
    <property type="project" value="InterPro"/>
</dbReference>
<protein>
    <submittedName>
        <fullName evidence="3">Predicted glycosyl hydrolase</fullName>
    </submittedName>
</protein>
<name>A0A383U4F4_9FLAO</name>
<dbReference type="Gene3D" id="1.50.10.10">
    <property type="match status" value="1"/>
</dbReference>
<dbReference type="InterPro" id="IPR010819">
    <property type="entry name" value="AGE/CE"/>
</dbReference>
<dbReference type="PANTHER" id="PTHR15108">
    <property type="entry name" value="N-ACYLGLUCOSAMINE-2-EPIMERASE"/>
    <property type="match status" value="1"/>
</dbReference>
<accession>A0A383U4F4</accession>
<evidence type="ECO:0000256" key="2">
    <source>
        <dbReference type="ARBA" id="ARBA00023235"/>
    </source>
</evidence>
<keyword evidence="2" id="KW-0413">Isomerase</keyword>
<dbReference type="InterPro" id="IPR012341">
    <property type="entry name" value="6hp_glycosidase-like_sf"/>
</dbReference>
<dbReference type="GO" id="GO:0016853">
    <property type="term" value="F:isomerase activity"/>
    <property type="evidence" value="ECO:0007669"/>
    <property type="project" value="UniProtKB-KW"/>
</dbReference>
<proteinExistence type="inferred from homology"/>
<organism evidence="3 4">
    <name type="scientific">Candidatus Ornithobacterium hominis</name>
    <dbReference type="NCBI Taxonomy" id="2497989"/>
    <lineage>
        <taxon>Bacteria</taxon>
        <taxon>Pseudomonadati</taxon>
        <taxon>Bacteroidota</taxon>
        <taxon>Flavobacteriia</taxon>
        <taxon>Flavobacteriales</taxon>
        <taxon>Weeksellaceae</taxon>
        <taxon>Ornithobacterium</taxon>
    </lineage>
</organism>
<evidence type="ECO:0000256" key="1">
    <source>
        <dbReference type="ARBA" id="ARBA00008558"/>
    </source>
</evidence>
<dbReference type="InterPro" id="IPR008928">
    <property type="entry name" value="6-hairpin_glycosidase_sf"/>
</dbReference>